<name>A0A166TAG6_9AGAM</name>
<evidence type="ECO:0000313" key="2">
    <source>
        <dbReference type="EMBL" id="KZP30401.1"/>
    </source>
</evidence>
<keyword evidence="3" id="KW-1185">Reference proteome</keyword>
<proteinExistence type="predicted"/>
<evidence type="ECO:0000256" key="1">
    <source>
        <dbReference type="SAM" id="MobiDB-lite"/>
    </source>
</evidence>
<reference evidence="2 3" key="1">
    <citation type="journal article" date="2016" name="Mol. Biol. Evol.">
        <title>Comparative Genomics of Early-Diverging Mushroom-Forming Fungi Provides Insights into the Origins of Lignocellulose Decay Capabilities.</title>
        <authorList>
            <person name="Nagy L.G."/>
            <person name="Riley R."/>
            <person name="Tritt A."/>
            <person name="Adam C."/>
            <person name="Daum C."/>
            <person name="Floudas D."/>
            <person name="Sun H."/>
            <person name="Yadav J.S."/>
            <person name="Pangilinan J."/>
            <person name="Larsson K.H."/>
            <person name="Matsuura K."/>
            <person name="Barry K."/>
            <person name="Labutti K."/>
            <person name="Kuo R."/>
            <person name="Ohm R.A."/>
            <person name="Bhattacharya S.S."/>
            <person name="Shirouzu T."/>
            <person name="Yoshinaga Y."/>
            <person name="Martin F.M."/>
            <person name="Grigoriev I.V."/>
            <person name="Hibbett D.S."/>
        </authorList>
    </citation>
    <scope>NUCLEOTIDE SEQUENCE [LARGE SCALE GENOMIC DNA]</scope>
    <source>
        <strain evidence="2 3">CBS 109695</strain>
    </source>
</reference>
<dbReference type="AlphaFoldDB" id="A0A166TAG6"/>
<evidence type="ECO:0000313" key="3">
    <source>
        <dbReference type="Proteomes" id="UP000076532"/>
    </source>
</evidence>
<dbReference type="Proteomes" id="UP000076532">
    <property type="component" value="Unassembled WGS sequence"/>
</dbReference>
<dbReference type="EMBL" id="KV417494">
    <property type="protein sequence ID" value="KZP30401.1"/>
    <property type="molecule type" value="Genomic_DNA"/>
</dbReference>
<feature type="region of interest" description="Disordered" evidence="1">
    <location>
        <begin position="93"/>
        <end position="116"/>
    </location>
</feature>
<sequence>MCYTAYQKYKDCRVFRTHYVYRDIQCEELKMWTKLFKKEVWCRAIYQDGTKPFVDDDQQTAVRSGKHYPTPPLEVEVPARLVCRRCNGQTKAARAARKPRRAQRADEKRADGEKPKGMRAMIKRQTLTIRHIWSENMPRTYDVLTHVVPQAFAYNLLRIAAKAKAWTH</sequence>
<protein>
    <submittedName>
        <fullName evidence="2">Uncharacterized protein</fullName>
    </submittedName>
</protein>
<organism evidence="2 3">
    <name type="scientific">Athelia psychrophila</name>
    <dbReference type="NCBI Taxonomy" id="1759441"/>
    <lineage>
        <taxon>Eukaryota</taxon>
        <taxon>Fungi</taxon>
        <taxon>Dikarya</taxon>
        <taxon>Basidiomycota</taxon>
        <taxon>Agaricomycotina</taxon>
        <taxon>Agaricomycetes</taxon>
        <taxon>Agaricomycetidae</taxon>
        <taxon>Atheliales</taxon>
        <taxon>Atheliaceae</taxon>
        <taxon>Athelia</taxon>
    </lineage>
</organism>
<dbReference type="OrthoDB" id="3292680at2759"/>
<feature type="compositionally biased region" description="Basic and acidic residues" evidence="1">
    <location>
        <begin position="103"/>
        <end position="116"/>
    </location>
</feature>
<accession>A0A166TAG6</accession>
<gene>
    <name evidence="2" type="ORF">FIBSPDRAFT_926536</name>
</gene>